<evidence type="ECO:0000313" key="4">
    <source>
        <dbReference type="EMBL" id="HIR51281.1"/>
    </source>
</evidence>
<evidence type="ECO:0000256" key="1">
    <source>
        <dbReference type="ARBA" id="ARBA00023002"/>
    </source>
</evidence>
<reference evidence="4" key="2">
    <citation type="journal article" date="2021" name="PeerJ">
        <title>Extensive microbial diversity within the chicken gut microbiome revealed by metagenomics and culture.</title>
        <authorList>
            <person name="Gilroy R."/>
            <person name="Ravi A."/>
            <person name="Getino M."/>
            <person name="Pursley I."/>
            <person name="Horton D.L."/>
            <person name="Alikhan N.F."/>
            <person name="Baker D."/>
            <person name="Gharbi K."/>
            <person name="Hall N."/>
            <person name="Watson M."/>
            <person name="Adriaenssens E.M."/>
            <person name="Foster-Nyarko E."/>
            <person name="Jarju S."/>
            <person name="Secka A."/>
            <person name="Antonio M."/>
            <person name="Oren A."/>
            <person name="Chaudhuri R.R."/>
            <person name="La Ragione R."/>
            <person name="Hildebrand F."/>
            <person name="Pallen M.J."/>
        </authorList>
    </citation>
    <scope>NUCLEOTIDE SEQUENCE</scope>
    <source>
        <strain evidence="4">ChiBcec15-4380</strain>
    </source>
</reference>
<reference evidence="4" key="1">
    <citation type="submission" date="2020-10" db="EMBL/GenBank/DDBJ databases">
        <authorList>
            <person name="Gilroy R."/>
        </authorList>
    </citation>
    <scope>NUCLEOTIDE SEQUENCE</scope>
    <source>
        <strain evidence="4">ChiBcec15-4380</strain>
    </source>
</reference>
<dbReference type="PANTHER" id="PTHR42730">
    <property type="entry name" value="2-OXOGLUTARATE SYNTHASE SUBUNIT KORC"/>
    <property type="match status" value="1"/>
</dbReference>
<protein>
    <submittedName>
        <fullName evidence="4">2-oxoacid:acceptor oxidoreductase family protein</fullName>
    </submittedName>
</protein>
<dbReference type="Pfam" id="PF01558">
    <property type="entry name" value="POR"/>
    <property type="match status" value="1"/>
</dbReference>
<dbReference type="PANTHER" id="PTHR42730:SF1">
    <property type="entry name" value="2-OXOGLUTARATE SYNTHASE SUBUNIT KORC"/>
    <property type="match status" value="1"/>
</dbReference>
<keyword evidence="1" id="KW-0560">Oxidoreductase</keyword>
<dbReference type="EMBL" id="DVHE01000063">
    <property type="protein sequence ID" value="HIR51281.1"/>
    <property type="molecule type" value="Genomic_DNA"/>
</dbReference>
<feature type="transmembrane region" description="Helical" evidence="2">
    <location>
        <begin position="18"/>
        <end position="38"/>
    </location>
</feature>
<proteinExistence type="predicted"/>
<dbReference type="InterPro" id="IPR019752">
    <property type="entry name" value="Pyrv/ketoisovalerate_OxRed_cat"/>
</dbReference>
<gene>
    <name evidence="4" type="ORF">IAA53_08370</name>
</gene>
<dbReference type="Proteomes" id="UP000824239">
    <property type="component" value="Unassembled WGS sequence"/>
</dbReference>
<accession>A0A9D1DIK6</accession>
<keyword evidence="2" id="KW-0812">Transmembrane</keyword>
<comment type="caution">
    <text evidence="4">The sequence shown here is derived from an EMBL/GenBank/DDBJ whole genome shotgun (WGS) entry which is preliminary data.</text>
</comment>
<dbReference type="InterPro" id="IPR052554">
    <property type="entry name" value="2-oxoglutarate_synth_KorC"/>
</dbReference>
<sequence length="191" mass="20812">MLHYPQKISLCGFGGQGIILSAVILGTAAVTCGGLYAVQTQSYGSEARGGQCQAELIIDNKPILSPIAEKKNLLVALFQTAYEKYIDDLEEDGVLVIDPQLVTRQTRKVAHTFEVPATQIAVDLGNRMAANMVMLGFLSQCLGTVSREDLRATVEKQVNPRFVELNFQALDAGIAYAKEHHMHYDGEQEGA</sequence>
<dbReference type="Gene3D" id="3.40.920.10">
    <property type="entry name" value="Pyruvate-ferredoxin oxidoreductase, PFOR, domain III"/>
    <property type="match status" value="1"/>
</dbReference>
<keyword evidence="2" id="KW-1133">Transmembrane helix</keyword>
<dbReference type="SUPFAM" id="SSF53323">
    <property type="entry name" value="Pyruvate-ferredoxin oxidoreductase, PFOR, domain III"/>
    <property type="match status" value="1"/>
</dbReference>
<keyword evidence="2" id="KW-0472">Membrane</keyword>
<dbReference type="InterPro" id="IPR002869">
    <property type="entry name" value="Pyrv_flavodox_OxRed_cen"/>
</dbReference>
<evidence type="ECO:0000256" key="2">
    <source>
        <dbReference type="SAM" id="Phobius"/>
    </source>
</evidence>
<evidence type="ECO:0000259" key="3">
    <source>
        <dbReference type="Pfam" id="PF01558"/>
    </source>
</evidence>
<name>A0A9D1DIK6_9FIRM</name>
<evidence type="ECO:0000313" key="5">
    <source>
        <dbReference type="Proteomes" id="UP000824239"/>
    </source>
</evidence>
<organism evidence="4 5">
    <name type="scientific">Candidatus Avoscillospira avicola</name>
    <dbReference type="NCBI Taxonomy" id="2840706"/>
    <lineage>
        <taxon>Bacteria</taxon>
        <taxon>Bacillati</taxon>
        <taxon>Bacillota</taxon>
        <taxon>Clostridia</taxon>
        <taxon>Eubacteriales</taxon>
        <taxon>Oscillospiraceae</taxon>
        <taxon>Oscillospiraceae incertae sedis</taxon>
        <taxon>Candidatus Avoscillospira</taxon>
    </lineage>
</organism>
<dbReference type="AlphaFoldDB" id="A0A9D1DIK6"/>
<feature type="domain" description="Pyruvate/ketoisovalerate oxidoreductase catalytic" evidence="3">
    <location>
        <begin position="14"/>
        <end position="174"/>
    </location>
</feature>
<dbReference type="GO" id="GO:0016903">
    <property type="term" value="F:oxidoreductase activity, acting on the aldehyde or oxo group of donors"/>
    <property type="evidence" value="ECO:0007669"/>
    <property type="project" value="InterPro"/>
</dbReference>